<feature type="compositionally biased region" description="Polar residues" evidence="1">
    <location>
        <begin position="84"/>
        <end position="94"/>
    </location>
</feature>
<proteinExistence type="predicted"/>
<evidence type="ECO:0000313" key="2">
    <source>
        <dbReference type="EMBL" id="THH00085.1"/>
    </source>
</evidence>
<dbReference type="AlphaFoldDB" id="A0A4S4KNG3"/>
<feature type="compositionally biased region" description="Polar residues" evidence="1">
    <location>
        <begin position="109"/>
        <end position="128"/>
    </location>
</feature>
<sequence length="182" mass="19798">MSKLDSAITLDIEDNEEVADIFSEFGLQPQSPKLAEALFGSARQRSLDKVKASSSRRDSPTLPWRNPSVRSTAREPKRADRPSDTTFPPRSNSPDIDAIIAKTPRPRRSSTSVLSTPSPASRSLTSLGVRNRSPRNIGAKKDARDEPSLISDFGALLEADSDLEDDNGSETDSSLDIHTPLP</sequence>
<feature type="region of interest" description="Disordered" evidence="1">
    <location>
        <begin position="42"/>
        <end position="182"/>
    </location>
</feature>
<organism evidence="2 3">
    <name type="scientific">Hermanssonia centrifuga</name>
    <dbReference type="NCBI Taxonomy" id="98765"/>
    <lineage>
        <taxon>Eukaryota</taxon>
        <taxon>Fungi</taxon>
        <taxon>Dikarya</taxon>
        <taxon>Basidiomycota</taxon>
        <taxon>Agaricomycotina</taxon>
        <taxon>Agaricomycetes</taxon>
        <taxon>Polyporales</taxon>
        <taxon>Meruliaceae</taxon>
        <taxon>Hermanssonia</taxon>
    </lineage>
</organism>
<feature type="compositionally biased region" description="Acidic residues" evidence="1">
    <location>
        <begin position="159"/>
        <end position="169"/>
    </location>
</feature>
<feature type="compositionally biased region" description="Basic and acidic residues" evidence="1">
    <location>
        <begin position="72"/>
        <end position="83"/>
    </location>
</feature>
<protein>
    <submittedName>
        <fullName evidence="2">Uncharacterized protein</fullName>
    </submittedName>
</protein>
<comment type="caution">
    <text evidence="2">The sequence shown here is derived from an EMBL/GenBank/DDBJ whole genome shotgun (WGS) entry which is preliminary data.</text>
</comment>
<evidence type="ECO:0000313" key="3">
    <source>
        <dbReference type="Proteomes" id="UP000309038"/>
    </source>
</evidence>
<accession>A0A4S4KNG3</accession>
<reference evidence="2 3" key="1">
    <citation type="submission" date="2019-02" db="EMBL/GenBank/DDBJ databases">
        <title>Genome sequencing of the rare red list fungi Phlebia centrifuga.</title>
        <authorList>
            <person name="Buettner E."/>
            <person name="Kellner H."/>
        </authorList>
    </citation>
    <scope>NUCLEOTIDE SEQUENCE [LARGE SCALE GENOMIC DNA]</scope>
    <source>
        <strain evidence="2 3">DSM 108282</strain>
    </source>
</reference>
<dbReference type="Proteomes" id="UP000309038">
    <property type="component" value="Unassembled WGS sequence"/>
</dbReference>
<dbReference type="EMBL" id="SGPJ01000060">
    <property type="protein sequence ID" value="THH00085.1"/>
    <property type="molecule type" value="Genomic_DNA"/>
</dbReference>
<evidence type="ECO:0000256" key="1">
    <source>
        <dbReference type="SAM" id="MobiDB-lite"/>
    </source>
</evidence>
<feature type="compositionally biased region" description="Basic and acidic residues" evidence="1">
    <location>
        <begin position="45"/>
        <end position="59"/>
    </location>
</feature>
<gene>
    <name evidence="2" type="ORF">EW026_g2379</name>
</gene>
<keyword evidence="3" id="KW-1185">Reference proteome</keyword>
<name>A0A4S4KNG3_9APHY</name>